<dbReference type="Gene3D" id="1.10.287.130">
    <property type="match status" value="1"/>
</dbReference>
<feature type="transmembrane region" description="Helical" evidence="10">
    <location>
        <begin position="12"/>
        <end position="37"/>
    </location>
</feature>
<dbReference type="PANTHER" id="PTHR45436:SF16">
    <property type="entry name" value="HISTIDINE KINASE"/>
    <property type="match status" value="1"/>
</dbReference>
<comment type="catalytic activity">
    <reaction evidence="1">
        <text>ATP + protein L-histidine = ADP + protein N-phospho-L-histidine.</text>
        <dbReference type="EC" id="2.7.13.3"/>
    </reaction>
</comment>
<evidence type="ECO:0000256" key="5">
    <source>
        <dbReference type="ARBA" id="ARBA00022679"/>
    </source>
</evidence>
<keyword evidence="6 10" id="KW-0812">Transmembrane</keyword>
<keyword evidence="9 10" id="KW-0472">Membrane</keyword>
<evidence type="ECO:0000256" key="9">
    <source>
        <dbReference type="ARBA" id="ARBA00023136"/>
    </source>
</evidence>
<dbReference type="SUPFAM" id="SSF55874">
    <property type="entry name" value="ATPase domain of HSP90 chaperone/DNA topoisomerase II/histidine kinase"/>
    <property type="match status" value="1"/>
</dbReference>
<dbReference type="Pfam" id="PF00512">
    <property type="entry name" value="HisKA"/>
    <property type="match status" value="1"/>
</dbReference>
<keyword evidence="4" id="KW-0597">Phosphoprotein</keyword>
<dbReference type="SMART" id="SM00387">
    <property type="entry name" value="HATPase_c"/>
    <property type="match status" value="1"/>
</dbReference>
<evidence type="ECO:0000256" key="2">
    <source>
        <dbReference type="ARBA" id="ARBA00004370"/>
    </source>
</evidence>
<gene>
    <name evidence="12" type="ORF">N4264_22875</name>
</gene>
<proteinExistence type="predicted"/>
<reference evidence="12" key="1">
    <citation type="submission" date="2022-09" db="EMBL/GenBank/DDBJ databases">
        <title>Tahibacter sp. nov., isolated from a fresh water.</title>
        <authorList>
            <person name="Baek J.H."/>
            <person name="Lee J.K."/>
            <person name="Kim J.M."/>
            <person name="Jeon C.O."/>
        </authorList>
    </citation>
    <scope>NUCLEOTIDE SEQUENCE</scope>
    <source>
        <strain evidence="12">W38</strain>
    </source>
</reference>
<dbReference type="Proteomes" id="UP001064632">
    <property type="component" value="Chromosome"/>
</dbReference>
<evidence type="ECO:0000256" key="7">
    <source>
        <dbReference type="ARBA" id="ARBA00022777"/>
    </source>
</evidence>
<dbReference type="InterPro" id="IPR036097">
    <property type="entry name" value="HisK_dim/P_sf"/>
</dbReference>
<dbReference type="InterPro" id="IPR004358">
    <property type="entry name" value="Sig_transdc_His_kin-like_C"/>
</dbReference>
<dbReference type="EMBL" id="CP104694">
    <property type="protein sequence ID" value="UXI67549.1"/>
    <property type="molecule type" value="Genomic_DNA"/>
</dbReference>
<evidence type="ECO:0000256" key="6">
    <source>
        <dbReference type="ARBA" id="ARBA00022692"/>
    </source>
</evidence>
<evidence type="ECO:0000256" key="4">
    <source>
        <dbReference type="ARBA" id="ARBA00022553"/>
    </source>
</evidence>
<feature type="transmembrane region" description="Helical" evidence="10">
    <location>
        <begin position="129"/>
        <end position="153"/>
    </location>
</feature>
<dbReference type="SUPFAM" id="SSF47384">
    <property type="entry name" value="Homodimeric domain of signal transducing histidine kinase"/>
    <property type="match status" value="1"/>
</dbReference>
<dbReference type="InterPro" id="IPR005467">
    <property type="entry name" value="His_kinase_dom"/>
</dbReference>
<dbReference type="PROSITE" id="PS50109">
    <property type="entry name" value="HIS_KIN"/>
    <property type="match status" value="1"/>
</dbReference>
<dbReference type="EC" id="2.7.13.3" evidence="3"/>
<dbReference type="InterPro" id="IPR036890">
    <property type="entry name" value="HATPase_C_sf"/>
</dbReference>
<dbReference type="SMART" id="SM00388">
    <property type="entry name" value="HisKA"/>
    <property type="match status" value="1"/>
</dbReference>
<feature type="domain" description="Histidine kinase" evidence="11">
    <location>
        <begin position="223"/>
        <end position="429"/>
    </location>
</feature>
<dbReference type="RefSeq" id="WP_261694519.1">
    <property type="nucleotide sequence ID" value="NZ_CP104694.1"/>
</dbReference>
<evidence type="ECO:0000256" key="10">
    <source>
        <dbReference type="SAM" id="Phobius"/>
    </source>
</evidence>
<dbReference type="InterPro" id="IPR003661">
    <property type="entry name" value="HisK_dim/P_dom"/>
</dbReference>
<dbReference type="InterPro" id="IPR050428">
    <property type="entry name" value="TCS_sensor_his_kinase"/>
</dbReference>
<accession>A0ABY6BBW7</accession>
<keyword evidence="5" id="KW-0808">Transferase</keyword>
<keyword evidence="13" id="KW-1185">Reference proteome</keyword>
<dbReference type="GO" id="GO:0016301">
    <property type="term" value="F:kinase activity"/>
    <property type="evidence" value="ECO:0007669"/>
    <property type="project" value="UniProtKB-KW"/>
</dbReference>
<dbReference type="InterPro" id="IPR003594">
    <property type="entry name" value="HATPase_dom"/>
</dbReference>
<evidence type="ECO:0000256" key="8">
    <source>
        <dbReference type="ARBA" id="ARBA00022989"/>
    </source>
</evidence>
<protein>
    <recommendedName>
        <fullName evidence="3">histidine kinase</fullName>
        <ecNumber evidence="3">2.7.13.3</ecNumber>
    </recommendedName>
</protein>
<keyword evidence="8 10" id="KW-1133">Transmembrane helix</keyword>
<dbReference type="Pfam" id="PF02518">
    <property type="entry name" value="HATPase_c"/>
    <property type="match status" value="1"/>
</dbReference>
<evidence type="ECO:0000256" key="1">
    <source>
        <dbReference type="ARBA" id="ARBA00000085"/>
    </source>
</evidence>
<dbReference type="Gene3D" id="3.30.565.10">
    <property type="entry name" value="Histidine kinase-like ATPase, C-terminal domain"/>
    <property type="match status" value="1"/>
</dbReference>
<dbReference type="CDD" id="cd00082">
    <property type="entry name" value="HisKA"/>
    <property type="match status" value="1"/>
</dbReference>
<name>A0ABY6BBW7_9GAMM</name>
<evidence type="ECO:0000256" key="3">
    <source>
        <dbReference type="ARBA" id="ARBA00012438"/>
    </source>
</evidence>
<comment type="subcellular location">
    <subcellularLocation>
        <location evidence="2">Membrane</location>
    </subcellularLocation>
</comment>
<evidence type="ECO:0000259" key="11">
    <source>
        <dbReference type="PROSITE" id="PS50109"/>
    </source>
</evidence>
<evidence type="ECO:0000313" key="13">
    <source>
        <dbReference type="Proteomes" id="UP001064632"/>
    </source>
</evidence>
<evidence type="ECO:0000313" key="12">
    <source>
        <dbReference type="EMBL" id="UXI67549.1"/>
    </source>
</evidence>
<organism evidence="12 13">
    <name type="scientific">Tahibacter amnicola</name>
    <dbReference type="NCBI Taxonomy" id="2976241"/>
    <lineage>
        <taxon>Bacteria</taxon>
        <taxon>Pseudomonadati</taxon>
        <taxon>Pseudomonadota</taxon>
        <taxon>Gammaproteobacteria</taxon>
        <taxon>Lysobacterales</taxon>
        <taxon>Rhodanobacteraceae</taxon>
        <taxon>Tahibacter</taxon>
    </lineage>
</organism>
<dbReference type="PRINTS" id="PR00344">
    <property type="entry name" value="BCTRLSENSOR"/>
</dbReference>
<sequence length="435" mass="48241">MRRPAGIRRKIWVVFVLQLAAISFATVVSVFGAATILEDVLVKRTLANEAAHFFEQRHRQTLPPPNTYTLRGYFVDGSRNTDSLPASLRQLQEGYHHVRADGLDDLVHVQRGAGGTLYLLFQRGPVHRLALTFGVIPLAVVLVIIAISTWVTYRASRRALSPIVALAANVREWDPKRPELNRLEPEQLPGEVDHDVEVLSRALHRFATRIEEFVERERNFTRDASHELRSPLTVIKVAADVLADDPRLDEFARRVVARIQTAGRDMEALIETFLILAREADTGLPEEDFDVNTIAREEVERARPYVEQKPVTLTLVEHGQFALHASSRVVSVMLGNLVRNACLFTDHGSVTVTVGSDYVKVEDTGGGMSQAELAQVFRPAMITGPALRGRHGVGLTIVKRLSDRFGWPITIDSELGRGTIAIIGFPQARPTAAAA</sequence>
<keyword evidence="7 12" id="KW-0418">Kinase</keyword>
<dbReference type="PANTHER" id="PTHR45436">
    <property type="entry name" value="SENSOR HISTIDINE KINASE YKOH"/>
    <property type="match status" value="1"/>
</dbReference>